<sequence>MKKTRRFIDYKPEAQASAVRGGGLSNRRLRRRPELALRAGTARPADRRGFTLIELLVTVTIFLILATVTLTAVGAFRNADQVSGSARQVQSYISGARDRAIYTTRTDEGPRARGVRLLVNTNFTDANGDAFACTTLQYVESAGYFPPKATERVELLPREVLYLAGGPFEGTVAELLPPVPDGSGGSLPYGDGNDGNPPDFFVNALSSPSEREPVADKPVPLTNAWASAAINRIFQAGLLGERITEDLYSARVRLPKYANGSGRWYQALIRSAGDPAASEQAQRIAGIARVFLMTLAPSESENAQAYNLNAAEEGYIFELRTVPLAGEDPRTLPNQTAIDLRGSARFGGLPISWLDPSSPAVPVPQGPLDIMFDPAGLVTGPLAASGLVHLPVVSLEDLDEGSNAFDGGETPPGFVSGAFLPLGYVGSGPDDAPAYDTATKVYAGPGKSGDDLIVTVNTQTGAVTVSPVNQNDAVNNSTGAATPDGLADDPLQFAETGLEAP</sequence>
<dbReference type="Pfam" id="PF07963">
    <property type="entry name" value="N_methyl"/>
    <property type="match status" value="1"/>
</dbReference>
<organism evidence="3 4">
    <name type="scientific">Alienimonas chondri</name>
    <dbReference type="NCBI Taxonomy" id="2681879"/>
    <lineage>
        <taxon>Bacteria</taxon>
        <taxon>Pseudomonadati</taxon>
        <taxon>Planctomycetota</taxon>
        <taxon>Planctomycetia</taxon>
        <taxon>Planctomycetales</taxon>
        <taxon>Planctomycetaceae</taxon>
        <taxon>Alienimonas</taxon>
    </lineage>
</organism>
<evidence type="ECO:0000313" key="4">
    <source>
        <dbReference type="Proteomes" id="UP000609651"/>
    </source>
</evidence>
<feature type="compositionally biased region" description="Polar residues" evidence="1">
    <location>
        <begin position="469"/>
        <end position="480"/>
    </location>
</feature>
<name>A0ABX1VFM2_9PLAN</name>
<evidence type="ECO:0000256" key="1">
    <source>
        <dbReference type="SAM" id="MobiDB-lite"/>
    </source>
</evidence>
<dbReference type="EMBL" id="WTPX01000105">
    <property type="protein sequence ID" value="NNJ26892.1"/>
    <property type="molecule type" value="Genomic_DNA"/>
</dbReference>
<feature type="transmembrane region" description="Helical" evidence="2">
    <location>
        <begin position="52"/>
        <end position="76"/>
    </location>
</feature>
<protein>
    <recommendedName>
        <fullName evidence="5">Prepilin-type N-terminal cleavage/methylation domain-containing protein</fullName>
    </recommendedName>
</protein>
<dbReference type="NCBIfam" id="TIGR02532">
    <property type="entry name" value="IV_pilin_GFxxxE"/>
    <property type="match status" value="1"/>
</dbReference>
<dbReference type="PROSITE" id="PS00409">
    <property type="entry name" value="PROKAR_NTER_METHYL"/>
    <property type="match status" value="1"/>
</dbReference>
<reference evidence="3 4" key="1">
    <citation type="journal article" date="2020" name="Syst. Appl. Microbiol.">
        <title>Alienimonas chondri sp. nov., a novel planctomycete isolated from the biofilm of the red alga Chondrus crispus.</title>
        <authorList>
            <person name="Vitorino I."/>
            <person name="Albuquerque L."/>
            <person name="Wiegand S."/>
            <person name="Kallscheuer N."/>
            <person name="da Costa M.S."/>
            <person name="Lobo-da-Cunha A."/>
            <person name="Jogler C."/>
            <person name="Lage O.M."/>
        </authorList>
    </citation>
    <scope>NUCLEOTIDE SEQUENCE [LARGE SCALE GENOMIC DNA]</scope>
    <source>
        <strain evidence="3 4">LzC2</strain>
    </source>
</reference>
<proteinExistence type="predicted"/>
<keyword evidence="4" id="KW-1185">Reference proteome</keyword>
<evidence type="ECO:0000256" key="2">
    <source>
        <dbReference type="SAM" id="Phobius"/>
    </source>
</evidence>
<accession>A0ABX1VFM2</accession>
<dbReference type="Gene3D" id="3.30.700.10">
    <property type="entry name" value="Glycoprotein, Type 4 Pilin"/>
    <property type="match status" value="1"/>
</dbReference>
<dbReference type="SUPFAM" id="SSF54523">
    <property type="entry name" value="Pili subunits"/>
    <property type="match status" value="1"/>
</dbReference>
<dbReference type="InterPro" id="IPR012902">
    <property type="entry name" value="N_methyl_site"/>
</dbReference>
<keyword evidence="2" id="KW-1133">Transmembrane helix</keyword>
<dbReference type="Proteomes" id="UP000609651">
    <property type="component" value="Unassembled WGS sequence"/>
</dbReference>
<comment type="caution">
    <text evidence="3">The sequence shown here is derived from an EMBL/GenBank/DDBJ whole genome shotgun (WGS) entry which is preliminary data.</text>
</comment>
<evidence type="ECO:0000313" key="3">
    <source>
        <dbReference type="EMBL" id="NNJ26892.1"/>
    </source>
</evidence>
<dbReference type="RefSeq" id="WP_171188372.1">
    <property type="nucleotide sequence ID" value="NZ_WTPX01000105.1"/>
</dbReference>
<keyword evidence="2" id="KW-0812">Transmembrane</keyword>
<dbReference type="InterPro" id="IPR045584">
    <property type="entry name" value="Pilin-like"/>
</dbReference>
<evidence type="ECO:0008006" key="5">
    <source>
        <dbReference type="Google" id="ProtNLM"/>
    </source>
</evidence>
<gene>
    <name evidence="3" type="ORF">LzC2_29880</name>
</gene>
<feature type="region of interest" description="Disordered" evidence="1">
    <location>
        <begin position="469"/>
        <end position="501"/>
    </location>
</feature>
<keyword evidence="2" id="KW-0472">Membrane</keyword>